<dbReference type="PIRSF" id="PIRSF033239">
    <property type="entry name" value="ExoD"/>
    <property type="match status" value="1"/>
</dbReference>
<organism evidence="2 3">
    <name type="scientific">Aminivibrio pyruvatiphilus</name>
    <dbReference type="NCBI Taxonomy" id="1005740"/>
    <lineage>
        <taxon>Bacteria</taxon>
        <taxon>Thermotogati</taxon>
        <taxon>Synergistota</taxon>
        <taxon>Synergistia</taxon>
        <taxon>Synergistales</taxon>
        <taxon>Aminobacteriaceae</taxon>
        <taxon>Aminivibrio</taxon>
    </lineage>
</organism>
<dbReference type="EMBL" id="SORI01000032">
    <property type="protein sequence ID" value="TDY53160.1"/>
    <property type="molecule type" value="Genomic_DNA"/>
</dbReference>
<name>A0A4R8M1J4_9BACT</name>
<dbReference type="InterPro" id="IPR010331">
    <property type="entry name" value="ExoD"/>
</dbReference>
<feature type="transmembrane region" description="Helical" evidence="1">
    <location>
        <begin position="136"/>
        <end position="169"/>
    </location>
</feature>
<sequence length="218" mass="23651">MTFSIMTDHGFGTLSADFRRLLAVKGGSDMTLGDIVSAVGDRGFGILFVLLSLPSALPVPAPGYSTPFGVVLFLLSLQLLAGRPVPWIPEWASRKIIRRSTADRMIKSTAAFFSFVERFIRPRFPILTGRTAAKGYCLLLLAMSGLMILPIPLTNTLPAMVIFCVGVAMTERDGLALLAALCFGVAAVLLYTAAFWLIATYGLQGMREAKEIIKGWLF</sequence>
<evidence type="ECO:0000256" key="1">
    <source>
        <dbReference type="SAM" id="Phobius"/>
    </source>
</evidence>
<comment type="caution">
    <text evidence="2">The sequence shown here is derived from an EMBL/GenBank/DDBJ whole genome shotgun (WGS) entry which is preliminary data.</text>
</comment>
<dbReference type="PANTHER" id="PTHR41795:SF1">
    <property type="entry name" value="EXOPOLYSACCHARIDE SYNTHESIS PROTEIN"/>
    <property type="match status" value="1"/>
</dbReference>
<protein>
    <recommendedName>
        <fullName evidence="4">Exopolysaccharide synthesis protein ExoD</fullName>
    </recommendedName>
</protein>
<feature type="transmembrane region" description="Helical" evidence="1">
    <location>
        <begin position="175"/>
        <end position="198"/>
    </location>
</feature>
<dbReference type="PANTHER" id="PTHR41795">
    <property type="entry name" value="EXOPOLYSACCHARIDE SYNTHESIS PROTEIN"/>
    <property type="match status" value="1"/>
</dbReference>
<dbReference type="Pfam" id="PF06055">
    <property type="entry name" value="ExoD"/>
    <property type="match status" value="1"/>
</dbReference>
<evidence type="ECO:0000313" key="3">
    <source>
        <dbReference type="Proteomes" id="UP000295066"/>
    </source>
</evidence>
<accession>A0A4R8M1J4</accession>
<evidence type="ECO:0008006" key="4">
    <source>
        <dbReference type="Google" id="ProtNLM"/>
    </source>
</evidence>
<keyword evidence="1" id="KW-1133">Transmembrane helix</keyword>
<dbReference type="OrthoDB" id="484884at2"/>
<evidence type="ECO:0000313" key="2">
    <source>
        <dbReference type="EMBL" id="TDY53160.1"/>
    </source>
</evidence>
<dbReference type="Proteomes" id="UP000295066">
    <property type="component" value="Unassembled WGS sequence"/>
</dbReference>
<keyword evidence="1" id="KW-0812">Transmembrane</keyword>
<proteinExistence type="predicted"/>
<keyword evidence="3" id="KW-1185">Reference proteome</keyword>
<gene>
    <name evidence="2" type="ORF">C8D99_1328</name>
</gene>
<reference evidence="2 3" key="1">
    <citation type="submission" date="2019-03" db="EMBL/GenBank/DDBJ databases">
        <title>Genomic Encyclopedia of Type Strains, Phase IV (KMG-IV): sequencing the most valuable type-strain genomes for metagenomic binning, comparative biology and taxonomic classification.</title>
        <authorList>
            <person name="Goeker M."/>
        </authorList>
    </citation>
    <scope>NUCLEOTIDE SEQUENCE [LARGE SCALE GENOMIC DNA]</scope>
    <source>
        <strain evidence="2 3">DSM 25964</strain>
    </source>
</reference>
<keyword evidence="1" id="KW-0472">Membrane</keyword>
<dbReference type="AlphaFoldDB" id="A0A4R8M1J4"/>